<evidence type="ECO:0000313" key="11">
    <source>
        <dbReference type="EMBL" id="BDG04285.1"/>
    </source>
</evidence>
<keyword evidence="4" id="KW-0808">Transferase</keyword>
<sequence length="632" mass="66859">MPDATPSTPDLAPAALETWLRLHPRRVTGALAGAAIFVRLILCLQAAATPLTRIDTLVAESDNHFFDEWGRQIAGGDWLQRAPLHPTTRWMRQVADQALARDPELPVKLGLAPDAGYDRPAMEVRLWERWLGGATFFQEPAYAYLVGLTYGLFGANVWHVFLLQLALGVCGVLLVHELARRLFSETAAAAAGVLALLAPIPLLYEITLLRDSLVAVLTVALALAMHWAPGGRRVRWLILGLAFGGATLVKQSFLFFPMLMAAWRLATVRAPLRERLAAAGLVTAGLGIALLPAVLRNVAVGVPALALNGSAAGMLAMFHTASASPIALTVPPEFSRVLVAADGRPLASFVEAARTHPSPWGFVALNLRKLLYVWHGYEAGNNVDVHLFKLGAPLLAALPATFVVLVPLAGVGLASRGAARAWPLLVAIAASIPTMLLAAVLSRYRAAVAIALLPLAGAGLVRASGWIAARRWRPVAWAAAVSALYLAWATRSLPGKAPAEEGAVYASDGLRWLDRGEPAYAALHLEESLRLVPHVPQVEALLGRALLDAGDAPGAITHLDAAARSLDSPRFRELHAVALAAVGRRDEALASARAALRADPDRAAARALLEAPEGGARSTSLDVGALDAGGSR</sequence>
<feature type="transmembrane region" description="Helical" evidence="9">
    <location>
        <begin position="421"/>
        <end position="441"/>
    </location>
</feature>
<keyword evidence="2" id="KW-1003">Cell membrane</keyword>
<evidence type="ECO:0000256" key="9">
    <source>
        <dbReference type="SAM" id="Phobius"/>
    </source>
</evidence>
<name>A0ABM7WXN7_9BACT</name>
<evidence type="ECO:0000256" key="8">
    <source>
        <dbReference type="SAM" id="MobiDB-lite"/>
    </source>
</evidence>
<feature type="transmembrane region" description="Helical" evidence="9">
    <location>
        <begin position="157"/>
        <end position="175"/>
    </location>
</feature>
<evidence type="ECO:0000256" key="2">
    <source>
        <dbReference type="ARBA" id="ARBA00022475"/>
    </source>
</evidence>
<proteinExistence type="predicted"/>
<keyword evidence="5 9" id="KW-0812">Transmembrane</keyword>
<dbReference type="Proteomes" id="UP001162891">
    <property type="component" value="Chromosome"/>
</dbReference>
<feature type="transmembrane region" description="Helical" evidence="9">
    <location>
        <begin position="276"/>
        <end position="295"/>
    </location>
</feature>
<reference evidence="12" key="1">
    <citation type="journal article" date="2022" name="Int. J. Syst. Evol. Microbiol.">
        <title>Anaeromyxobacter oryzae sp. nov., Anaeromyxobacter diazotrophicus sp. nov. and Anaeromyxobacter paludicola sp. nov., isolated from paddy soils.</title>
        <authorList>
            <person name="Itoh H."/>
            <person name="Xu Z."/>
            <person name="Mise K."/>
            <person name="Masuda Y."/>
            <person name="Ushijima N."/>
            <person name="Hayakawa C."/>
            <person name="Shiratori Y."/>
            <person name="Senoo K."/>
        </authorList>
    </citation>
    <scope>NUCLEOTIDE SEQUENCE [LARGE SCALE GENOMIC DNA]</scope>
    <source>
        <strain evidence="12">Red232</strain>
    </source>
</reference>
<keyword evidence="3" id="KW-0328">Glycosyltransferase</keyword>
<evidence type="ECO:0000256" key="3">
    <source>
        <dbReference type="ARBA" id="ARBA00022676"/>
    </source>
</evidence>
<dbReference type="InterPro" id="IPR038731">
    <property type="entry name" value="RgtA/B/C-like"/>
</dbReference>
<feature type="transmembrane region" description="Helical" evidence="9">
    <location>
        <begin position="307"/>
        <end position="328"/>
    </location>
</feature>
<feature type="transmembrane region" description="Helical" evidence="9">
    <location>
        <begin position="447"/>
        <end position="469"/>
    </location>
</feature>
<keyword evidence="7 9" id="KW-0472">Membrane</keyword>
<dbReference type="RefSeq" id="WP_248352648.1">
    <property type="nucleotide sequence ID" value="NZ_AP025591.1"/>
</dbReference>
<gene>
    <name evidence="11" type="ORF">AMOR_32810</name>
</gene>
<evidence type="ECO:0000256" key="5">
    <source>
        <dbReference type="ARBA" id="ARBA00022692"/>
    </source>
</evidence>
<dbReference type="EMBL" id="AP025591">
    <property type="protein sequence ID" value="BDG04285.1"/>
    <property type="molecule type" value="Genomic_DNA"/>
</dbReference>
<feature type="transmembrane region" description="Helical" evidence="9">
    <location>
        <begin position="187"/>
        <end position="206"/>
    </location>
</feature>
<dbReference type="InterPro" id="IPR050297">
    <property type="entry name" value="LipidA_mod_glycosyltrf_83"/>
</dbReference>
<feature type="domain" description="Glycosyltransferase RgtA/B/C/D-like" evidence="10">
    <location>
        <begin position="140"/>
        <end position="284"/>
    </location>
</feature>
<feature type="region of interest" description="Disordered" evidence="8">
    <location>
        <begin position="609"/>
        <end position="632"/>
    </location>
</feature>
<feature type="transmembrane region" description="Helical" evidence="9">
    <location>
        <begin position="394"/>
        <end position="414"/>
    </location>
</feature>
<dbReference type="InterPro" id="IPR011990">
    <property type="entry name" value="TPR-like_helical_dom_sf"/>
</dbReference>
<dbReference type="PANTHER" id="PTHR33908">
    <property type="entry name" value="MANNOSYLTRANSFERASE YKCB-RELATED"/>
    <property type="match status" value="1"/>
</dbReference>
<comment type="subcellular location">
    <subcellularLocation>
        <location evidence="1">Cell membrane</location>
        <topology evidence="1">Multi-pass membrane protein</topology>
    </subcellularLocation>
</comment>
<keyword evidence="6 9" id="KW-1133">Transmembrane helix</keyword>
<evidence type="ECO:0000256" key="4">
    <source>
        <dbReference type="ARBA" id="ARBA00022679"/>
    </source>
</evidence>
<dbReference type="PANTHER" id="PTHR33908:SF11">
    <property type="entry name" value="MEMBRANE PROTEIN"/>
    <property type="match status" value="1"/>
</dbReference>
<keyword evidence="12" id="KW-1185">Reference proteome</keyword>
<dbReference type="SUPFAM" id="SSF48452">
    <property type="entry name" value="TPR-like"/>
    <property type="match status" value="1"/>
</dbReference>
<evidence type="ECO:0000256" key="7">
    <source>
        <dbReference type="ARBA" id="ARBA00023136"/>
    </source>
</evidence>
<evidence type="ECO:0000256" key="1">
    <source>
        <dbReference type="ARBA" id="ARBA00004651"/>
    </source>
</evidence>
<evidence type="ECO:0000313" key="12">
    <source>
        <dbReference type="Proteomes" id="UP001162891"/>
    </source>
</evidence>
<evidence type="ECO:0000256" key="6">
    <source>
        <dbReference type="ARBA" id="ARBA00022989"/>
    </source>
</evidence>
<protein>
    <recommendedName>
        <fullName evidence="10">Glycosyltransferase RgtA/B/C/D-like domain-containing protein</fullName>
    </recommendedName>
</protein>
<feature type="transmembrane region" description="Helical" evidence="9">
    <location>
        <begin position="212"/>
        <end position="229"/>
    </location>
</feature>
<organism evidence="11 12">
    <name type="scientific">Anaeromyxobacter oryzae</name>
    <dbReference type="NCBI Taxonomy" id="2918170"/>
    <lineage>
        <taxon>Bacteria</taxon>
        <taxon>Pseudomonadati</taxon>
        <taxon>Myxococcota</taxon>
        <taxon>Myxococcia</taxon>
        <taxon>Myxococcales</taxon>
        <taxon>Cystobacterineae</taxon>
        <taxon>Anaeromyxobacteraceae</taxon>
        <taxon>Anaeromyxobacter</taxon>
    </lineage>
</organism>
<accession>A0ABM7WXN7</accession>
<feature type="transmembrane region" description="Helical" evidence="9">
    <location>
        <begin position="236"/>
        <end position="256"/>
    </location>
</feature>
<dbReference type="Pfam" id="PF13231">
    <property type="entry name" value="PMT_2"/>
    <property type="match status" value="1"/>
</dbReference>
<dbReference type="Gene3D" id="1.25.40.10">
    <property type="entry name" value="Tetratricopeptide repeat domain"/>
    <property type="match status" value="1"/>
</dbReference>
<feature type="transmembrane region" description="Helical" evidence="9">
    <location>
        <begin position="27"/>
        <end position="48"/>
    </location>
</feature>
<evidence type="ECO:0000259" key="10">
    <source>
        <dbReference type="Pfam" id="PF13231"/>
    </source>
</evidence>